<dbReference type="Gene3D" id="3.30.70.330">
    <property type="match status" value="1"/>
</dbReference>
<sequence length="389" mass="45177">MNNQAGESKNSEGKKKYRGSRYHNNKNRGKNKNEDSKKNEGKVNNNSVGSSSSSSSSKNKRNNKKRNREHYNYKRKPKSGKSTENEGYKLVVRLLPPNLTADDFFAILRNTNNDSDDKEAVQDKFKYSDWCFFEGHYSNKVFKNSTYSRCNFLFDSLQDLEKCADFIRTCKFIDNKDNITIPDLKLSPYVKKFTQTSKKDSAQEGTIEEDEIFKTFMNSMKQLNENDEYSFQDFSVLKSLDKEFSKSLELENKIAERTERVLTELVGGGDKVKNKNKKKKNKNGKKKYQDEESSNKIPKKKRNRNKKKHDDREKSNASKTKNSNMVIIEEAGKEVLKLRKKKMLLQEKLKQSNSSQPQSPSTQAQSSFKFKENTSISRVKILHRDDTEK</sequence>
<feature type="domain" description="UPF3" evidence="6">
    <location>
        <begin position="86"/>
        <end position="265"/>
    </location>
</feature>
<dbReference type="GO" id="GO:0005737">
    <property type="term" value="C:cytoplasm"/>
    <property type="evidence" value="ECO:0007669"/>
    <property type="project" value="TreeGrafter"/>
</dbReference>
<comment type="subcellular location">
    <subcellularLocation>
        <location evidence="1">Nucleus</location>
    </subcellularLocation>
</comment>
<dbReference type="Proteomes" id="UP001162090">
    <property type="component" value="Chromosome 7"/>
</dbReference>
<dbReference type="CDD" id="cd12455">
    <property type="entry name" value="RRM_like_Smg4_UPF3"/>
    <property type="match status" value="1"/>
</dbReference>
<evidence type="ECO:0000259" key="6">
    <source>
        <dbReference type="Pfam" id="PF03467"/>
    </source>
</evidence>
<feature type="region of interest" description="Disordered" evidence="5">
    <location>
        <begin position="269"/>
        <end position="327"/>
    </location>
</feature>
<dbReference type="InterPro" id="IPR005120">
    <property type="entry name" value="UPF3_dom"/>
</dbReference>
<evidence type="ECO:0000313" key="8">
    <source>
        <dbReference type="Proteomes" id="UP001162090"/>
    </source>
</evidence>
<evidence type="ECO:0000256" key="2">
    <source>
        <dbReference type="ARBA" id="ARBA00005991"/>
    </source>
</evidence>
<organism evidence="7 8">
    <name type="scientific">Saccharomyces uvarum</name>
    <name type="common">Yeast</name>
    <name type="synonym">Saccharomyces bayanus var. uvarum</name>
    <dbReference type="NCBI Taxonomy" id="230603"/>
    <lineage>
        <taxon>Eukaryota</taxon>
        <taxon>Fungi</taxon>
        <taxon>Dikarya</taxon>
        <taxon>Ascomycota</taxon>
        <taxon>Saccharomycotina</taxon>
        <taxon>Saccharomycetes</taxon>
        <taxon>Saccharomycetales</taxon>
        <taxon>Saccharomycetaceae</taxon>
        <taxon>Saccharomyces</taxon>
    </lineage>
</organism>
<dbReference type="GO" id="GO:0003729">
    <property type="term" value="F:mRNA binding"/>
    <property type="evidence" value="ECO:0007669"/>
    <property type="project" value="TreeGrafter"/>
</dbReference>
<proteinExistence type="inferred from homology"/>
<feature type="compositionally biased region" description="Basic residues" evidence="5">
    <location>
        <begin position="274"/>
        <end position="286"/>
    </location>
</feature>
<keyword evidence="3" id="KW-0866">Nonsense-mediated mRNA decay</keyword>
<evidence type="ECO:0000256" key="3">
    <source>
        <dbReference type="ARBA" id="ARBA00023161"/>
    </source>
</evidence>
<dbReference type="InterPro" id="IPR035979">
    <property type="entry name" value="RBD_domain_sf"/>
</dbReference>
<dbReference type="InterPro" id="IPR012677">
    <property type="entry name" value="Nucleotide-bd_a/b_plait_sf"/>
</dbReference>
<name>A0AA35JI04_SACUV</name>
<feature type="compositionally biased region" description="Basic residues" evidence="5">
    <location>
        <begin position="297"/>
        <end position="307"/>
    </location>
</feature>
<dbReference type="InterPro" id="IPR039722">
    <property type="entry name" value="Upf3"/>
</dbReference>
<dbReference type="GO" id="GO:0005730">
    <property type="term" value="C:nucleolus"/>
    <property type="evidence" value="ECO:0007669"/>
    <property type="project" value="TreeGrafter"/>
</dbReference>
<comment type="similarity">
    <text evidence="2">Belongs to the RENT3 family.</text>
</comment>
<dbReference type="GO" id="GO:0000184">
    <property type="term" value="P:nuclear-transcribed mRNA catabolic process, nonsense-mediated decay"/>
    <property type="evidence" value="ECO:0007669"/>
    <property type="project" value="UniProtKB-KW"/>
</dbReference>
<evidence type="ECO:0000313" key="7">
    <source>
        <dbReference type="EMBL" id="CAI4062834.1"/>
    </source>
</evidence>
<dbReference type="GO" id="GO:0045727">
    <property type="term" value="P:positive regulation of translation"/>
    <property type="evidence" value="ECO:0007669"/>
    <property type="project" value="TreeGrafter"/>
</dbReference>
<dbReference type="AlphaFoldDB" id="A0AA35JI04"/>
<evidence type="ECO:0000256" key="4">
    <source>
        <dbReference type="ARBA" id="ARBA00023242"/>
    </source>
</evidence>
<feature type="compositionally biased region" description="Basic residues" evidence="5">
    <location>
        <begin position="15"/>
        <end position="30"/>
    </location>
</feature>
<feature type="region of interest" description="Disordered" evidence="5">
    <location>
        <begin position="346"/>
        <end position="389"/>
    </location>
</feature>
<feature type="compositionally biased region" description="Low complexity" evidence="5">
    <location>
        <begin position="351"/>
        <end position="367"/>
    </location>
</feature>
<accession>A0AA35JI04</accession>
<dbReference type="PANTHER" id="PTHR13112">
    <property type="entry name" value="UPF3 REGULATOR OF NONSENSE TRANSCRIPTS-LIKE PROTEIN"/>
    <property type="match status" value="1"/>
</dbReference>
<reference evidence="7" key="1">
    <citation type="submission" date="2022-10" db="EMBL/GenBank/DDBJ databases">
        <authorList>
            <person name="Byrne P K."/>
        </authorList>
    </citation>
    <scope>NUCLEOTIDE SEQUENCE</scope>
    <source>
        <strain evidence="7">CBS7001</strain>
    </source>
</reference>
<feature type="compositionally biased region" description="Basic and acidic residues" evidence="5">
    <location>
        <begin position="31"/>
        <end position="41"/>
    </location>
</feature>
<dbReference type="EMBL" id="OX365918">
    <property type="protein sequence ID" value="CAI4062834.1"/>
    <property type="molecule type" value="Genomic_DNA"/>
</dbReference>
<feature type="compositionally biased region" description="Basic residues" evidence="5">
    <location>
        <begin position="58"/>
        <end position="79"/>
    </location>
</feature>
<gene>
    <name evidence="7" type="primary">SUVC07G3070</name>
    <name evidence="7" type="ORF">SUVC_07G3070</name>
</gene>
<dbReference type="Pfam" id="PF03467">
    <property type="entry name" value="Smg4_UPF3"/>
    <property type="match status" value="1"/>
</dbReference>
<protein>
    <recommendedName>
        <fullName evidence="6">UPF3 domain-containing protein</fullName>
    </recommendedName>
</protein>
<dbReference type="SUPFAM" id="SSF54928">
    <property type="entry name" value="RNA-binding domain, RBD"/>
    <property type="match status" value="1"/>
</dbReference>
<evidence type="ECO:0000256" key="1">
    <source>
        <dbReference type="ARBA" id="ARBA00004123"/>
    </source>
</evidence>
<feature type="compositionally biased region" description="Low complexity" evidence="5">
    <location>
        <begin position="42"/>
        <end position="57"/>
    </location>
</feature>
<feature type="region of interest" description="Disordered" evidence="5">
    <location>
        <begin position="1"/>
        <end position="85"/>
    </location>
</feature>
<dbReference type="PANTHER" id="PTHR13112:SF0">
    <property type="entry name" value="FI21285P1"/>
    <property type="match status" value="1"/>
</dbReference>
<keyword evidence="4" id="KW-0539">Nucleus</keyword>
<evidence type="ECO:0000256" key="5">
    <source>
        <dbReference type="SAM" id="MobiDB-lite"/>
    </source>
</evidence>